<accession>A0ACC6TQ12</accession>
<protein>
    <submittedName>
        <fullName evidence="1">Uncharacterized protein</fullName>
    </submittedName>
</protein>
<proteinExistence type="predicted"/>
<comment type="caution">
    <text evidence="1">The sequence shown here is derived from an EMBL/GenBank/DDBJ whole genome shotgun (WGS) entry which is preliminary data.</text>
</comment>
<organism evidence="1 2">
    <name type="scientific">Candidatus Aramenus sulfurataquae</name>
    <dbReference type="NCBI Taxonomy" id="1326980"/>
    <lineage>
        <taxon>Archaea</taxon>
        <taxon>Thermoproteota</taxon>
        <taxon>Thermoprotei</taxon>
        <taxon>Sulfolobales</taxon>
        <taxon>Sulfolobaceae</taxon>
        <taxon>Candidatus Aramenus</taxon>
    </lineage>
</organism>
<sequence length="231" mass="26603">MARLHLVLGGVRDRTIEALTKYGEKAKAVLRVALSIYDQNGESELGHFDYKTLYSELQSLGYSWDPKMILRALERDFGIIETSYKSSNQHWWKFIDAEEVRNALEEGEEDPEVKLVKIQANSLDIEGIEKRLDFMLKKPRITEVDRAMFRRIAFEDLRLAIEVYKKAEMYEETQYIANRIRRVLSLADKVSLRLNGKGNDKGLLKEKGEGQADYADGLRLLDGEDIGKKQA</sequence>
<evidence type="ECO:0000313" key="1">
    <source>
        <dbReference type="EMBL" id="MEW9491801.1"/>
    </source>
</evidence>
<dbReference type="EMBL" id="JZWS03000007">
    <property type="protein sequence ID" value="MEW9491801.1"/>
    <property type="molecule type" value="Genomic_DNA"/>
</dbReference>
<evidence type="ECO:0000313" key="2">
    <source>
        <dbReference type="Proteomes" id="UP000053480"/>
    </source>
</evidence>
<name>A0ACC6TQ12_9CREN</name>
<reference evidence="1" key="1">
    <citation type="submission" date="2024-07" db="EMBL/GenBank/DDBJ databases">
        <title>Metagenome and Metagenome-Assembled Genomes of Archaea from a hot spring from the geothermal field of Los Azufres, Mexico.</title>
        <authorList>
            <person name="Marin-Paredes R."/>
            <person name="Martinez-Romero E."/>
            <person name="Servin-Garciduenas L.E."/>
        </authorList>
    </citation>
    <scope>NUCLEOTIDE SEQUENCE</scope>
    <source>
        <strain evidence="1">AZ1-454</strain>
    </source>
</reference>
<dbReference type="Proteomes" id="UP000053480">
    <property type="component" value="Unassembled WGS sequence"/>
</dbReference>
<gene>
    <name evidence="1" type="ORF">TQ35_0006335</name>
</gene>